<dbReference type="GO" id="GO:0016787">
    <property type="term" value="F:hydrolase activity"/>
    <property type="evidence" value="ECO:0007669"/>
    <property type="project" value="InterPro"/>
</dbReference>
<evidence type="ECO:0000256" key="5">
    <source>
        <dbReference type="SAM" id="Phobius"/>
    </source>
</evidence>
<comment type="caution">
    <text evidence="7">The sequence shown here is derived from an EMBL/GenBank/DDBJ whole genome shotgun (WGS) entry which is preliminary data.</text>
</comment>
<dbReference type="AlphaFoldDB" id="A0A2A4K919"/>
<dbReference type="GO" id="GO:0006506">
    <property type="term" value="P:GPI anchor biosynthetic process"/>
    <property type="evidence" value="ECO:0007669"/>
    <property type="project" value="InterPro"/>
</dbReference>
<evidence type="ECO:0000259" key="6">
    <source>
        <dbReference type="Pfam" id="PF00149"/>
    </source>
</evidence>
<evidence type="ECO:0000256" key="2">
    <source>
        <dbReference type="ARBA" id="ARBA00022692"/>
    </source>
</evidence>
<dbReference type="InterPro" id="IPR033308">
    <property type="entry name" value="PGAP5/Cdc1/Ted1"/>
</dbReference>
<feature type="domain" description="Calcineurin-like phosphoesterase" evidence="6">
    <location>
        <begin position="49"/>
        <end position="233"/>
    </location>
</feature>
<evidence type="ECO:0000256" key="1">
    <source>
        <dbReference type="ARBA" id="ARBA00004141"/>
    </source>
</evidence>
<name>A0A2A4K919_HELVI</name>
<comment type="subcellular location">
    <subcellularLocation>
        <location evidence="1">Membrane</location>
        <topology evidence="1">Multi-pass membrane protein</topology>
    </subcellularLocation>
</comment>
<dbReference type="PANTHER" id="PTHR13315">
    <property type="entry name" value="METALLO PHOSPHOESTERASE RELATED"/>
    <property type="match status" value="1"/>
</dbReference>
<protein>
    <recommendedName>
        <fullName evidence="6">Calcineurin-like phosphoesterase domain-containing protein</fullName>
    </recommendedName>
</protein>
<sequence>MYLRRSTTVKYVLAAVFGAVIYCEWFIYLVQQQYWTDLECNDHDTTCTKILFIADPQIQGDEAVPPPLSYIFNWDSDRYLRSTFKSVVDYFKPDILVYLGDLMDEGSIATMPQFHGYVKRLASIFDWDYPAVQVWLPGDNDIGGENEPIRRNKVEEFEKVFTQPSIVTYANVSIYKVNAITFTYPPQADEIPGLENNFKIVASHYPVTMRVMFSKKIINAINPKIFFCAHDHESKFVKQNKDLTHRVTTWFNTPKSTLTITFNDDTLYEIYVPTCSYRMGTNNIGYGAAVLENNQKRMRYTVFWSPQRFPYLFLYLAILVILILYCLVFCIAKLIYRKSKPTAKSADMSPLLERL</sequence>
<dbReference type="SUPFAM" id="SSF56300">
    <property type="entry name" value="Metallo-dependent phosphatases"/>
    <property type="match status" value="1"/>
</dbReference>
<dbReference type="Pfam" id="PF00149">
    <property type="entry name" value="Metallophos"/>
    <property type="match status" value="1"/>
</dbReference>
<keyword evidence="4 5" id="KW-0472">Membrane</keyword>
<accession>A0A2A4K919</accession>
<evidence type="ECO:0000256" key="4">
    <source>
        <dbReference type="ARBA" id="ARBA00023136"/>
    </source>
</evidence>
<organism evidence="7">
    <name type="scientific">Heliothis virescens</name>
    <name type="common">Tobacco budworm moth</name>
    <dbReference type="NCBI Taxonomy" id="7102"/>
    <lineage>
        <taxon>Eukaryota</taxon>
        <taxon>Metazoa</taxon>
        <taxon>Ecdysozoa</taxon>
        <taxon>Arthropoda</taxon>
        <taxon>Hexapoda</taxon>
        <taxon>Insecta</taxon>
        <taxon>Pterygota</taxon>
        <taxon>Neoptera</taxon>
        <taxon>Endopterygota</taxon>
        <taxon>Lepidoptera</taxon>
        <taxon>Glossata</taxon>
        <taxon>Ditrysia</taxon>
        <taxon>Noctuoidea</taxon>
        <taxon>Noctuidae</taxon>
        <taxon>Heliothinae</taxon>
        <taxon>Heliothis</taxon>
    </lineage>
</organism>
<evidence type="ECO:0000256" key="3">
    <source>
        <dbReference type="ARBA" id="ARBA00022989"/>
    </source>
</evidence>
<keyword evidence="2 5" id="KW-0812">Transmembrane</keyword>
<proteinExistence type="predicted"/>
<evidence type="ECO:0000313" key="7">
    <source>
        <dbReference type="EMBL" id="PCG80200.1"/>
    </source>
</evidence>
<dbReference type="EMBL" id="NWSH01000050">
    <property type="protein sequence ID" value="PCG80200.1"/>
    <property type="molecule type" value="Genomic_DNA"/>
</dbReference>
<dbReference type="Gene3D" id="3.60.21.10">
    <property type="match status" value="1"/>
</dbReference>
<dbReference type="GO" id="GO:0005783">
    <property type="term" value="C:endoplasmic reticulum"/>
    <property type="evidence" value="ECO:0007669"/>
    <property type="project" value="TreeGrafter"/>
</dbReference>
<dbReference type="GO" id="GO:0016020">
    <property type="term" value="C:membrane"/>
    <property type="evidence" value="ECO:0007669"/>
    <property type="project" value="UniProtKB-SubCell"/>
</dbReference>
<feature type="transmembrane region" description="Helical" evidence="5">
    <location>
        <begin position="312"/>
        <end position="336"/>
    </location>
</feature>
<gene>
    <name evidence="7" type="ORF">B5V51_10422</name>
</gene>
<keyword evidence="3 5" id="KW-1133">Transmembrane helix</keyword>
<dbReference type="InterPro" id="IPR004843">
    <property type="entry name" value="Calcineurin-like_PHP"/>
</dbReference>
<dbReference type="STRING" id="7102.A0A2A4K919"/>
<dbReference type="InterPro" id="IPR029052">
    <property type="entry name" value="Metallo-depent_PP-like"/>
</dbReference>
<dbReference type="PANTHER" id="PTHR13315:SF4">
    <property type="entry name" value="METALLOPHOSPHOESTERASE, ISOFORM E"/>
    <property type="match status" value="1"/>
</dbReference>
<feature type="transmembrane region" description="Helical" evidence="5">
    <location>
        <begin position="12"/>
        <end position="30"/>
    </location>
</feature>
<reference evidence="7" key="1">
    <citation type="submission" date="2017-09" db="EMBL/GenBank/DDBJ databases">
        <title>Contemporary evolution of a Lepidopteran species, Heliothis virescens, in response to modern agricultural practices.</title>
        <authorList>
            <person name="Fritz M.L."/>
            <person name="Deyonke A.M."/>
            <person name="Papanicolaou A."/>
            <person name="Micinski S."/>
            <person name="Westbrook J."/>
            <person name="Gould F."/>
        </authorList>
    </citation>
    <scope>NUCLEOTIDE SEQUENCE [LARGE SCALE GENOMIC DNA]</scope>
    <source>
        <strain evidence="7">HvINT-</strain>
        <tissue evidence="7">Whole body</tissue>
    </source>
</reference>